<accession>A0ABQ9HRQ1</accession>
<reference evidence="1 2" key="1">
    <citation type="submission" date="2023-02" db="EMBL/GenBank/DDBJ databases">
        <title>LHISI_Scaffold_Assembly.</title>
        <authorList>
            <person name="Stuart O.P."/>
            <person name="Cleave R."/>
            <person name="Magrath M.J.L."/>
            <person name="Mikheyev A.S."/>
        </authorList>
    </citation>
    <scope>NUCLEOTIDE SEQUENCE [LARGE SCALE GENOMIC DNA]</scope>
    <source>
        <strain evidence="1">Daus_M_001</strain>
        <tissue evidence="1">Leg muscle</tissue>
    </source>
</reference>
<proteinExistence type="predicted"/>
<dbReference type="Proteomes" id="UP001159363">
    <property type="component" value="Chromosome X"/>
</dbReference>
<dbReference type="InterPro" id="IPR011335">
    <property type="entry name" value="Restrct_endonuc-II-like"/>
</dbReference>
<organism evidence="1 2">
    <name type="scientific">Dryococelus australis</name>
    <dbReference type="NCBI Taxonomy" id="614101"/>
    <lineage>
        <taxon>Eukaryota</taxon>
        <taxon>Metazoa</taxon>
        <taxon>Ecdysozoa</taxon>
        <taxon>Arthropoda</taxon>
        <taxon>Hexapoda</taxon>
        <taxon>Insecta</taxon>
        <taxon>Pterygota</taxon>
        <taxon>Neoptera</taxon>
        <taxon>Polyneoptera</taxon>
        <taxon>Phasmatodea</taxon>
        <taxon>Verophasmatodea</taxon>
        <taxon>Anareolatae</taxon>
        <taxon>Phasmatidae</taxon>
        <taxon>Eurycanthinae</taxon>
        <taxon>Dryococelus</taxon>
    </lineage>
</organism>
<dbReference type="PANTHER" id="PTHR46609:SF8">
    <property type="entry name" value="YQAJ VIRAL RECOMBINASE DOMAIN-CONTAINING PROTEIN"/>
    <property type="match status" value="1"/>
</dbReference>
<evidence type="ECO:0000313" key="2">
    <source>
        <dbReference type="Proteomes" id="UP001159363"/>
    </source>
</evidence>
<dbReference type="EMBL" id="JARBHB010000004">
    <property type="protein sequence ID" value="KAJ8886810.1"/>
    <property type="molecule type" value="Genomic_DNA"/>
</dbReference>
<dbReference type="PANTHER" id="PTHR46609">
    <property type="entry name" value="EXONUCLEASE, PHAGE-TYPE/RECB, C-TERMINAL DOMAIN-CONTAINING PROTEIN"/>
    <property type="match status" value="1"/>
</dbReference>
<evidence type="ECO:0000313" key="1">
    <source>
        <dbReference type="EMBL" id="KAJ8886810.1"/>
    </source>
</evidence>
<dbReference type="InterPro" id="IPR011604">
    <property type="entry name" value="PDDEXK-like_dom_sf"/>
</dbReference>
<gene>
    <name evidence="1" type="ORF">PR048_013022</name>
</gene>
<dbReference type="Gene3D" id="3.90.320.10">
    <property type="match status" value="1"/>
</dbReference>
<dbReference type="InterPro" id="IPR051703">
    <property type="entry name" value="NF-kappa-B_Signaling_Reg"/>
</dbReference>
<protein>
    <recommendedName>
        <fullName evidence="3">YqaJ viral recombinase domain-containing protein</fullName>
    </recommendedName>
</protein>
<keyword evidence="2" id="KW-1185">Reference proteome</keyword>
<dbReference type="SUPFAM" id="SSF52980">
    <property type="entry name" value="Restriction endonuclease-like"/>
    <property type="match status" value="1"/>
</dbReference>
<sequence>MPFRTSGLIIYPEHPFFGALPDALFYENAIAEIKCPYSIKDMSPQEAYKGIFIDRIVKDTQFWEQEMVTKLTKFYWECLLEEILDSKKAQGHTIIDPESIENAKIEVAKRRKLFKFRN</sequence>
<name>A0ABQ9HRQ1_9NEOP</name>
<evidence type="ECO:0008006" key="3">
    <source>
        <dbReference type="Google" id="ProtNLM"/>
    </source>
</evidence>
<comment type="caution">
    <text evidence="1">The sequence shown here is derived from an EMBL/GenBank/DDBJ whole genome shotgun (WGS) entry which is preliminary data.</text>
</comment>